<keyword evidence="2" id="KW-0812">Transmembrane</keyword>
<reference evidence="3 4" key="1">
    <citation type="journal article" date="2016" name="Stand. Genomic Sci.">
        <title>Complete genome sequence and genomic characterization of Microcystis panniformis FACHB 1757 by third-generation sequencing.</title>
        <authorList>
            <person name="Zhang J.Y."/>
            <person name="Guan R."/>
            <person name="Zhang H.J."/>
            <person name="Li H."/>
            <person name="Xiao P."/>
            <person name="Yu G.L."/>
            <person name="Du L."/>
            <person name="Cao D.M."/>
            <person name="Zhu B.C."/>
            <person name="Li R.H."/>
            <person name="Lu Z.H."/>
        </authorList>
    </citation>
    <scope>NUCLEOTIDE SEQUENCE [LARGE SCALE GENOMIC DNA]</scope>
    <source>
        <strain evidence="3 4">FACHB-1757</strain>
    </source>
</reference>
<sequence>MPIEPEKQKAPLPESSSEENGTPDLPNDEMIKRYVQTQEVDIKNLLPSQVETGIKLEERQETTRSQLATFLIKILAGTLTASFGLIIILTVMSGFIDEKKIESFDKTSSLVKDLITFILTAQTGLIGTALGFYFGSRGNNAD</sequence>
<feature type="transmembrane region" description="Helical" evidence="2">
    <location>
        <begin position="114"/>
        <end position="134"/>
    </location>
</feature>
<dbReference type="AlphaFoldDB" id="A0A0K1S325"/>
<protein>
    <submittedName>
        <fullName evidence="3">Uncharacterized protein</fullName>
    </submittedName>
</protein>
<evidence type="ECO:0000313" key="3">
    <source>
        <dbReference type="EMBL" id="AKV68376.1"/>
    </source>
</evidence>
<keyword evidence="2" id="KW-0472">Membrane</keyword>
<proteinExistence type="predicted"/>
<dbReference type="KEGG" id="mpk:VL20_3369"/>
<feature type="transmembrane region" description="Helical" evidence="2">
    <location>
        <begin position="70"/>
        <end position="94"/>
    </location>
</feature>
<evidence type="ECO:0000313" key="4">
    <source>
        <dbReference type="Proteomes" id="UP000068167"/>
    </source>
</evidence>
<gene>
    <name evidence="3" type="ORF">VL20_3369</name>
</gene>
<evidence type="ECO:0000256" key="1">
    <source>
        <dbReference type="SAM" id="MobiDB-lite"/>
    </source>
</evidence>
<accession>A0A0K1S325</accession>
<keyword evidence="2" id="KW-1133">Transmembrane helix</keyword>
<evidence type="ECO:0000256" key="2">
    <source>
        <dbReference type="SAM" id="Phobius"/>
    </source>
</evidence>
<name>A0A0K1S325_9CHRO</name>
<dbReference type="Proteomes" id="UP000068167">
    <property type="component" value="Chromosome"/>
</dbReference>
<feature type="region of interest" description="Disordered" evidence="1">
    <location>
        <begin position="1"/>
        <end position="28"/>
    </location>
</feature>
<organism evidence="3 4">
    <name type="scientific">Microcystis panniformis FACHB-1757</name>
    <dbReference type="NCBI Taxonomy" id="1638788"/>
    <lineage>
        <taxon>Bacteria</taxon>
        <taxon>Bacillati</taxon>
        <taxon>Cyanobacteriota</taxon>
        <taxon>Cyanophyceae</taxon>
        <taxon>Oscillatoriophycideae</taxon>
        <taxon>Chroococcales</taxon>
        <taxon>Microcystaceae</taxon>
        <taxon>Microcystis</taxon>
    </lineage>
</organism>
<dbReference type="EMBL" id="CP011339">
    <property type="protein sequence ID" value="AKV68376.1"/>
    <property type="molecule type" value="Genomic_DNA"/>
</dbReference>
<keyword evidence="4" id="KW-1185">Reference proteome</keyword>
<dbReference type="PATRIC" id="fig|1638788.3.peg.3399"/>
<dbReference type="RefSeq" id="WP_052276834.1">
    <property type="nucleotide sequence ID" value="NZ_CP011339.1"/>
</dbReference>